<dbReference type="RefSeq" id="WP_072838225.1">
    <property type="nucleotide sequence ID" value="NZ_FQVF01000003.1"/>
</dbReference>
<protein>
    <submittedName>
        <fullName evidence="7">Amino acid/amide ABC transporter membrane protein 2, HAAT family (TC 3.A.1.4.-)</fullName>
    </submittedName>
</protein>
<sequence>MLLNKRAERLFVWIFFPLALLMPMFLEQNEYYVNKLTTIMILSIFVMSLDYLVGKCGLITLGHAMFYGLGGYIFVMIAPEYEAVNFWIYTFYICAISATVAFVIGFLVLRTNGIYMIMITLAFAQMTFYYFSDSIDFGGTDGVFVYVKPETSIFGLSLFDLDNPTHFYYLCLFSLFNTLLFFKVLIRSRFGRLVDAIHENPGRTVALGYNIFIYRLVSYVVASALGAYAGYLFTLQYGFVNPSMLSWTTSGTALVMSILGGMGSIYGAILGTLVYEGLHYSLEHLTEHWLLFMGGLIILMVMVFKKGIAGFLEDLLEKRDGK</sequence>
<reference evidence="8" key="1">
    <citation type="submission" date="2016-11" db="EMBL/GenBank/DDBJ databases">
        <authorList>
            <person name="Varghese N."/>
            <person name="Submissions S."/>
        </authorList>
    </citation>
    <scope>NUCLEOTIDE SEQUENCE [LARGE SCALE GENOMIC DNA]</scope>
    <source>
        <strain evidence="8">DSM 16579</strain>
    </source>
</reference>
<keyword evidence="4 6" id="KW-1133">Transmembrane helix</keyword>
<feature type="transmembrane region" description="Helical" evidence="6">
    <location>
        <begin position="32"/>
        <end position="52"/>
    </location>
</feature>
<dbReference type="PANTHER" id="PTHR30482">
    <property type="entry name" value="HIGH-AFFINITY BRANCHED-CHAIN AMINO ACID TRANSPORT SYSTEM PERMEASE"/>
    <property type="match status" value="1"/>
</dbReference>
<keyword evidence="5 6" id="KW-0472">Membrane</keyword>
<comment type="subcellular location">
    <subcellularLocation>
        <location evidence="1">Cell inner membrane</location>
        <topology evidence="1">Multi-pass membrane protein</topology>
    </subcellularLocation>
</comment>
<feature type="transmembrane region" description="Helical" evidence="6">
    <location>
        <begin position="64"/>
        <end position="81"/>
    </location>
</feature>
<accession>A0A1M4V7Z4</accession>
<evidence type="ECO:0000313" key="8">
    <source>
        <dbReference type="Proteomes" id="UP000184517"/>
    </source>
</evidence>
<evidence type="ECO:0000256" key="2">
    <source>
        <dbReference type="ARBA" id="ARBA00022475"/>
    </source>
</evidence>
<dbReference type="AlphaFoldDB" id="A0A1M4V7Z4"/>
<evidence type="ECO:0000256" key="4">
    <source>
        <dbReference type="ARBA" id="ARBA00022989"/>
    </source>
</evidence>
<dbReference type="STRING" id="1122206.SAMN02745753_00583"/>
<organism evidence="7 8">
    <name type="scientific">Marinomonas polaris DSM 16579</name>
    <dbReference type="NCBI Taxonomy" id="1122206"/>
    <lineage>
        <taxon>Bacteria</taxon>
        <taxon>Pseudomonadati</taxon>
        <taxon>Pseudomonadota</taxon>
        <taxon>Gammaproteobacteria</taxon>
        <taxon>Oceanospirillales</taxon>
        <taxon>Oceanospirillaceae</taxon>
        <taxon>Marinomonas</taxon>
    </lineage>
</organism>
<dbReference type="Pfam" id="PF02653">
    <property type="entry name" value="BPD_transp_2"/>
    <property type="match status" value="1"/>
</dbReference>
<feature type="transmembrane region" description="Helical" evidence="6">
    <location>
        <begin position="87"/>
        <end position="109"/>
    </location>
</feature>
<feature type="transmembrane region" description="Helical" evidence="6">
    <location>
        <begin position="290"/>
        <end position="312"/>
    </location>
</feature>
<feature type="transmembrane region" description="Helical" evidence="6">
    <location>
        <begin position="167"/>
        <end position="186"/>
    </location>
</feature>
<dbReference type="GO" id="GO:0015658">
    <property type="term" value="F:branched-chain amino acid transmembrane transporter activity"/>
    <property type="evidence" value="ECO:0007669"/>
    <property type="project" value="InterPro"/>
</dbReference>
<dbReference type="EMBL" id="FQVF01000003">
    <property type="protein sequence ID" value="SHE64978.1"/>
    <property type="molecule type" value="Genomic_DNA"/>
</dbReference>
<name>A0A1M4V7Z4_9GAMM</name>
<dbReference type="PANTHER" id="PTHR30482:SF17">
    <property type="entry name" value="ABC TRANSPORTER ATP-BINDING PROTEIN"/>
    <property type="match status" value="1"/>
</dbReference>
<dbReference type="OrthoDB" id="9034298at2"/>
<evidence type="ECO:0000256" key="1">
    <source>
        <dbReference type="ARBA" id="ARBA00004429"/>
    </source>
</evidence>
<dbReference type="CDD" id="cd06581">
    <property type="entry name" value="TM_PBP1_LivM_like"/>
    <property type="match status" value="1"/>
</dbReference>
<evidence type="ECO:0000256" key="6">
    <source>
        <dbReference type="SAM" id="Phobius"/>
    </source>
</evidence>
<evidence type="ECO:0000256" key="3">
    <source>
        <dbReference type="ARBA" id="ARBA00022692"/>
    </source>
</evidence>
<keyword evidence="8" id="KW-1185">Reference proteome</keyword>
<dbReference type="GO" id="GO:0005886">
    <property type="term" value="C:plasma membrane"/>
    <property type="evidence" value="ECO:0007669"/>
    <property type="project" value="UniProtKB-SubCell"/>
</dbReference>
<feature type="transmembrane region" description="Helical" evidence="6">
    <location>
        <begin position="114"/>
        <end position="131"/>
    </location>
</feature>
<gene>
    <name evidence="7" type="ORF">SAMN02745753_00583</name>
</gene>
<proteinExistence type="predicted"/>
<dbReference type="Proteomes" id="UP000184517">
    <property type="component" value="Unassembled WGS sequence"/>
</dbReference>
<keyword evidence="3 6" id="KW-0812">Transmembrane</keyword>
<dbReference type="InterPro" id="IPR043428">
    <property type="entry name" value="LivM-like"/>
</dbReference>
<feature type="transmembrane region" description="Helical" evidence="6">
    <location>
        <begin position="207"/>
        <end position="233"/>
    </location>
</feature>
<feature type="transmembrane region" description="Helical" evidence="6">
    <location>
        <begin position="7"/>
        <end position="26"/>
    </location>
</feature>
<keyword evidence="2" id="KW-1003">Cell membrane</keyword>
<evidence type="ECO:0000256" key="5">
    <source>
        <dbReference type="ARBA" id="ARBA00023136"/>
    </source>
</evidence>
<dbReference type="InterPro" id="IPR001851">
    <property type="entry name" value="ABC_transp_permease"/>
</dbReference>
<evidence type="ECO:0000313" key="7">
    <source>
        <dbReference type="EMBL" id="SHE64978.1"/>
    </source>
</evidence>
<feature type="transmembrane region" description="Helical" evidence="6">
    <location>
        <begin position="253"/>
        <end position="278"/>
    </location>
</feature>